<proteinExistence type="predicted"/>
<sequence>MDGFQLLVNLVLPELQFLKHQSLLLMHRLEQLKELSSERVSCGFDVLQLLKGPYIPTTSLFGLLLELLKSNENEQLGVASAVQALLQCRAEIEGLQAVLEVLLNQLKQLLAFPNVFLAFQDNFDHFLVHLQEALGDLLQGIK</sequence>
<gene>
    <name evidence="1" type="ORF">PanWU01x14_032100</name>
</gene>
<protein>
    <submittedName>
        <fullName evidence="1">Uncharacterized protein</fullName>
    </submittedName>
</protein>
<keyword evidence="2" id="KW-1185">Reference proteome</keyword>
<evidence type="ECO:0000313" key="2">
    <source>
        <dbReference type="Proteomes" id="UP000237105"/>
    </source>
</evidence>
<organism evidence="1 2">
    <name type="scientific">Parasponia andersonii</name>
    <name type="common">Sponia andersonii</name>
    <dbReference type="NCBI Taxonomy" id="3476"/>
    <lineage>
        <taxon>Eukaryota</taxon>
        <taxon>Viridiplantae</taxon>
        <taxon>Streptophyta</taxon>
        <taxon>Embryophyta</taxon>
        <taxon>Tracheophyta</taxon>
        <taxon>Spermatophyta</taxon>
        <taxon>Magnoliopsida</taxon>
        <taxon>eudicotyledons</taxon>
        <taxon>Gunneridae</taxon>
        <taxon>Pentapetalae</taxon>
        <taxon>rosids</taxon>
        <taxon>fabids</taxon>
        <taxon>Rosales</taxon>
        <taxon>Cannabaceae</taxon>
        <taxon>Parasponia</taxon>
    </lineage>
</organism>
<comment type="caution">
    <text evidence="1">The sequence shown here is derived from an EMBL/GenBank/DDBJ whole genome shotgun (WGS) entry which is preliminary data.</text>
</comment>
<dbReference type="OrthoDB" id="10348108at2759"/>
<name>A0A2P5DUC1_PARAD</name>
<dbReference type="AlphaFoldDB" id="A0A2P5DUC1"/>
<reference evidence="2" key="1">
    <citation type="submission" date="2016-06" db="EMBL/GenBank/DDBJ databases">
        <title>Parallel loss of symbiosis genes in relatives of nitrogen-fixing non-legume Parasponia.</title>
        <authorList>
            <person name="Van Velzen R."/>
            <person name="Holmer R."/>
            <person name="Bu F."/>
            <person name="Rutten L."/>
            <person name="Van Zeijl A."/>
            <person name="Liu W."/>
            <person name="Santuari L."/>
            <person name="Cao Q."/>
            <person name="Sharma T."/>
            <person name="Shen D."/>
            <person name="Roswanjaya Y."/>
            <person name="Wardhani T."/>
            <person name="Kalhor M.S."/>
            <person name="Jansen J."/>
            <person name="Van den Hoogen J."/>
            <person name="Gungor B."/>
            <person name="Hartog M."/>
            <person name="Hontelez J."/>
            <person name="Verver J."/>
            <person name="Yang W.-C."/>
            <person name="Schijlen E."/>
            <person name="Repin R."/>
            <person name="Schilthuizen M."/>
            <person name="Schranz E."/>
            <person name="Heidstra R."/>
            <person name="Miyata K."/>
            <person name="Fedorova E."/>
            <person name="Kohlen W."/>
            <person name="Bisseling T."/>
            <person name="Smit S."/>
            <person name="Geurts R."/>
        </authorList>
    </citation>
    <scope>NUCLEOTIDE SEQUENCE [LARGE SCALE GENOMIC DNA]</scope>
    <source>
        <strain evidence="2">cv. WU1-14</strain>
    </source>
</reference>
<dbReference type="Proteomes" id="UP000237105">
    <property type="component" value="Unassembled WGS sequence"/>
</dbReference>
<dbReference type="EMBL" id="JXTB01000016">
    <property type="protein sequence ID" value="PON76890.1"/>
    <property type="molecule type" value="Genomic_DNA"/>
</dbReference>
<accession>A0A2P5DUC1</accession>
<evidence type="ECO:0000313" key="1">
    <source>
        <dbReference type="EMBL" id="PON76890.1"/>
    </source>
</evidence>